<dbReference type="PROSITE" id="PS00893">
    <property type="entry name" value="NUDIX_BOX"/>
    <property type="match status" value="1"/>
</dbReference>
<dbReference type="InterPro" id="IPR050292">
    <property type="entry name" value="Glutamine_Synthetase"/>
</dbReference>
<dbReference type="GO" id="GO:0006542">
    <property type="term" value="P:glutamine biosynthetic process"/>
    <property type="evidence" value="ECO:0007669"/>
    <property type="project" value="TreeGrafter"/>
</dbReference>
<feature type="domain" description="GS catalytic" evidence="10">
    <location>
        <begin position="1"/>
        <end position="312"/>
    </location>
</feature>
<dbReference type="EC" id="6.3.1.2" evidence="2"/>
<dbReference type="PROSITE" id="PS00181">
    <property type="entry name" value="GLNA_ATP"/>
    <property type="match status" value="1"/>
</dbReference>
<reference evidence="11 12" key="1">
    <citation type="submission" date="2024-02" db="EMBL/GenBank/DDBJ databases">
        <title>de novo genome assembly of Solanum bulbocastanum strain 11H21.</title>
        <authorList>
            <person name="Hosaka A.J."/>
        </authorList>
    </citation>
    <scope>NUCLEOTIDE SEQUENCE [LARGE SCALE GENOMIC DNA]</scope>
    <source>
        <tissue evidence="11">Young leaves</tissue>
    </source>
</reference>
<keyword evidence="6" id="KW-0067">ATP-binding</keyword>
<evidence type="ECO:0000256" key="2">
    <source>
        <dbReference type="ARBA" id="ARBA00012937"/>
    </source>
</evidence>
<dbReference type="SMART" id="SM01230">
    <property type="entry name" value="Gln-synt_C"/>
    <property type="match status" value="1"/>
</dbReference>
<name>A0AAN8SQU7_SOLBU</name>
<evidence type="ECO:0000259" key="10">
    <source>
        <dbReference type="PROSITE" id="PS51987"/>
    </source>
</evidence>
<evidence type="ECO:0000256" key="8">
    <source>
        <dbReference type="RuleBase" id="RU000384"/>
    </source>
</evidence>
<dbReference type="InterPro" id="IPR020084">
    <property type="entry name" value="NUDIX_hydrolase_CS"/>
</dbReference>
<dbReference type="GO" id="GO:0004356">
    <property type="term" value="F:glutamine synthetase activity"/>
    <property type="evidence" value="ECO:0007669"/>
    <property type="project" value="UniProtKB-EC"/>
</dbReference>
<protein>
    <recommendedName>
        <fullName evidence="2">glutamine synthetase</fullName>
        <ecNumber evidence="2">6.3.1.2</ecNumber>
    </recommendedName>
</protein>
<dbReference type="InterPro" id="IPR027303">
    <property type="entry name" value="Gln_synth_gly_rich_site"/>
</dbReference>
<evidence type="ECO:0000256" key="7">
    <source>
        <dbReference type="PROSITE-ProRule" id="PRU01331"/>
    </source>
</evidence>
<evidence type="ECO:0000256" key="5">
    <source>
        <dbReference type="ARBA" id="ARBA00022801"/>
    </source>
</evidence>
<dbReference type="GO" id="GO:0016787">
    <property type="term" value="F:hydrolase activity"/>
    <property type="evidence" value="ECO:0007669"/>
    <property type="project" value="UniProtKB-KW"/>
</dbReference>
<comment type="caution">
    <text evidence="11">The sequence shown here is derived from an EMBL/GenBank/DDBJ whole genome shotgun (WGS) entry which is preliminary data.</text>
</comment>
<dbReference type="SUPFAM" id="SSF55931">
    <property type="entry name" value="Glutamine synthetase/guanido kinase"/>
    <property type="match status" value="1"/>
</dbReference>
<dbReference type="GO" id="GO:0005737">
    <property type="term" value="C:cytoplasm"/>
    <property type="evidence" value="ECO:0007669"/>
    <property type="project" value="TreeGrafter"/>
</dbReference>
<dbReference type="SUPFAM" id="SSF55811">
    <property type="entry name" value="Nudix"/>
    <property type="match status" value="1"/>
</dbReference>
<dbReference type="PROSITE" id="PS51462">
    <property type="entry name" value="NUDIX"/>
    <property type="match status" value="1"/>
</dbReference>
<dbReference type="InterPro" id="IPR008146">
    <property type="entry name" value="Gln_synth_cat_dom"/>
</dbReference>
<dbReference type="AlphaFoldDB" id="A0AAN8SQU7"/>
<keyword evidence="12" id="KW-1185">Reference proteome</keyword>
<dbReference type="GO" id="GO:0005524">
    <property type="term" value="F:ATP binding"/>
    <property type="evidence" value="ECO:0007669"/>
    <property type="project" value="UniProtKB-KW"/>
</dbReference>
<evidence type="ECO:0000313" key="11">
    <source>
        <dbReference type="EMBL" id="KAK6773555.1"/>
    </source>
</evidence>
<evidence type="ECO:0000256" key="4">
    <source>
        <dbReference type="ARBA" id="ARBA00022741"/>
    </source>
</evidence>
<dbReference type="InterPro" id="IPR014746">
    <property type="entry name" value="Gln_synth/guanido_kin_cat_dom"/>
</dbReference>
<evidence type="ECO:0000259" key="9">
    <source>
        <dbReference type="PROSITE" id="PS51462"/>
    </source>
</evidence>
<dbReference type="PROSITE" id="PS51987">
    <property type="entry name" value="GS_CATALYTIC"/>
    <property type="match status" value="1"/>
</dbReference>
<evidence type="ECO:0000256" key="6">
    <source>
        <dbReference type="ARBA" id="ARBA00022840"/>
    </source>
</evidence>
<sequence>MSLLDLLNLDLSECHKTNKSKIIAEYIWFGIEQEYTLLQKNLNWPLGWPIGGYRGPQGPYYCGVGAEKAFGRDTVDSHYKACLYAGINIGGINAEVMAGQWEFQVGPTVGISPCDDLWVARYILVRIAEAAGVIVSFDPKPVEGDCNGTGAHTNYSTKSMRADGGLEVINKAIEKLGKRHKEHIAVYGDGNERCLTGEHETADINTFNFGIADRGASIRIGRDTQKAGKGYLEDRRPSSNMDPYVGSTPIDDLEFLLISSQKNPRMMFPKVGGWEIDESLEEAASRETFEEAGVVGIFRYVEFQKQKPRHIS</sequence>
<dbReference type="PANTHER" id="PTHR20852:SF101">
    <property type="entry name" value="GLUTAMINE SYNTHETASE"/>
    <property type="match status" value="1"/>
</dbReference>
<dbReference type="Pfam" id="PF00120">
    <property type="entry name" value="Gln-synt_C"/>
    <property type="match status" value="1"/>
</dbReference>
<evidence type="ECO:0000313" key="12">
    <source>
        <dbReference type="Proteomes" id="UP001371456"/>
    </source>
</evidence>
<keyword evidence="4" id="KW-0547">Nucleotide-binding</keyword>
<keyword evidence="3" id="KW-0436">Ligase</keyword>
<dbReference type="Proteomes" id="UP001371456">
    <property type="component" value="Unassembled WGS sequence"/>
</dbReference>
<accession>A0AAN8SQU7</accession>
<dbReference type="PANTHER" id="PTHR20852">
    <property type="entry name" value="GLUTAMINE SYNTHETASE"/>
    <property type="match status" value="1"/>
</dbReference>
<dbReference type="FunFam" id="3.30.590.10:FF:000004">
    <property type="entry name" value="Glutamine synthetase"/>
    <property type="match status" value="1"/>
</dbReference>
<dbReference type="Gene3D" id="3.90.79.10">
    <property type="entry name" value="Nucleoside Triphosphate Pyrophosphohydrolase"/>
    <property type="match status" value="1"/>
</dbReference>
<evidence type="ECO:0000256" key="1">
    <source>
        <dbReference type="ARBA" id="ARBA00009897"/>
    </source>
</evidence>
<gene>
    <name evidence="11" type="ORF">RDI58_028793</name>
</gene>
<dbReference type="InterPro" id="IPR000086">
    <property type="entry name" value="NUDIX_hydrolase_dom"/>
</dbReference>
<comment type="similarity">
    <text evidence="1 7 8">Belongs to the glutamine synthetase family.</text>
</comment>
<evidence type="ECO:0000256" key="3">
    <source>
        <dbReference type="ARBA" id="ARBA00022598"/>
    </source>
</evidence>
<organism evidence="11 12">
    <name type="scientific">Solanum bulbocastanum</name>
    <name type="common">Wild potato</name>
    <dbReference type="NCBI Taxonomy" id="147425"/>
    <lineage>
        <taxon>Eukaryota</taxon>
        <taxon>Viridiplantae</taxon>
        <taxon>Streptophyta</taxon>
        <taxon>Embryophyta</taxon>
        <taxon>Tracheophyta</taxon>
        <taxon>Spermatophyta</taxon>
        <taxon>Magnoliopsida</taxon>
        <taxon>eudicotyledons</taxon>
        <taxon>Gunneridae</taxon>
        <taxon>Pentapetalae</taxon>
        <taxon>asterids</taxon>
        <taxon>lamiids</taxon>
        <taxon>Solanales</taxon>
        <taxon>Solanaceae</taxon>
        <taxon>Solanoideae</taxon>
        <taxon>Solaneae</taxon>
        <taxon>Solanum</taxon>
    </lineage>
</organism>
<dbReference type="InterPro" id="IPR015797">
    <property type="entry name" value="NUDIX_hydrolase-like_dom_sf"/>
</dbReference>
<proteinExistence type="inferred from homology"/>
<dbReference type="Gene3D" id="3.30.590.10">
    <property type="entry name" value="Glutamine synthetase/guanido kinase, catalytic domain"/>
    <property type="match status" value="1"/>
</dbReference>
<dbReference type="EMBL" id="JBANQN010000012">
    <property type="protein sequence ID" value="KAK6773555.1"/>
    <property type="molecule type" value="Genomic_DNA"/>
</dbReference>
<feature type="domain" description="Nudix hydrolase" evidence="9">
    <location>
        <begin position="234"/>
        <end position="312"/>
    </location>
</feature>
<keyword evidence="5" id="KW-0378">Hydrolase</keyword>